<reference evidence="3" key="1">
    <citation type="journal article" date="2019" name="Int. J. Syst. Evol. Microbiol.">
        <title>The Global Catalogue of Microorganisms (GCM) 10K type strain sequencing project: providing services to taxonomists for standard genome sequencing and annotation.</title>
        <authorList>
            <consortium name="The Broad Institute Genomics Platform"/>
            <consortium name="The Broad Institute Genome Sequencing Center for Infectious Disease"/>
            <person name="Wu L."/>
            <person name="Ma J."/>
        </authorList>
    </citation>
    <scope>NUCLEOTIDE SEQUENCE [LARGE SCALE GENOMIC DNA]</scope>
    <source>
        <strain evidence="3">CECT 7706</strain>
    </source>
</reference>
<proteinExistence type="predicted"/>
<protein>
    <submittedName>
        <fullName evidence="2">Uncharacterized protein</fullName>
    </submittedName>
</protein>
<feature type="compositionally biased region" description="Basic and acidic residues" evidence="1">
    <location>
        <begin position="41"/>
        <end position="63"/>
    </location>
</feature>
<dbReference type="EMBL" id="JAUFQS010000026">
    <property type="protein sequence ID" value="MDN3689226.1"/>
    <property type="molecule type" value="Genomic_DNA"/>
</dbReference>
<evidence type="ECO:0000256" key="1">
    <source>
        <dbReference type="SAM" id="MobiDB-lite"/>
    </source>
</evidence>
<evidence type="ECO:0000313" key="2">
    <source>
        <dbReference type="EMBL" id="MDN3689226.1"/>
    </source>
</evidence>
<evidence type="ECO:0000313" key="3">
    <source>
        <dbReference type="Proteomes" id="UP001236663"/>
    </source>
</evidence>
<comment type="caution">
    <text evidence="2">The sequence shown here is derived from an EMBL/GenBank/DDBJ whole genome shotgun (WGS) entry which is preliminary data.</text>
</comment>
<name>A0ABT8CA31_9BACT</name>
<feature type="region of interest" description="Disordered" evidence="1">
    <location>
        <begin position="18"/>
        <end position="63"/>
    </location>
</feature>
<dbReference type="RefSeq" id="WP_163386134.1">
    <property type="nucleotide sequence ID" value="NZ_JAUFQS010000026.1"/>
</dbReference>
<sequence length="63" mass="7253">MQIQPQLQVFVYNFNLAKDKVDKGSNRETPNTSGSGPRPPKRSEYPDQEKKSKEKSKESKEKN</sequence>
<keyword evidence="3" id="KW-1185">Reference proteome</keyword>
<gene>
    <name evidence="2" type="ORF">QWZ15_15425</name>
</gene>
<accession>A0ABT8CA31</accession>
<dbReference type="Proteomes" id="UP001236663">
    <property type="component" value="Unassembled WGS sequence"/>
</dbReference>
<organism evidence="2 3">
    <name type="scientific">Cyclobacterium jeungdonense</name>
    <dbReference type="NCBI Taxonomy" id="708087"/>
    <lineage>
        <taxon>Bacteria</taxon>
        <taxon>Pseudomonadati</taxon>
        <taxon>Bacteroidota</taxon>
        <taxon>Cytophagia</taxon>
        <taxon>Cytophagales</taxon>
        <taxon>Cyclobacteriaceae</taxon>
        <taxon>Cyclobacterium</taxon>
    </lineage>
</organism>